<gene>
    <name evidence="1" type="ORF">SAMN06265355_11194</name>
</gene>
<accession>A0A239BSZ0</accession>
<proteinExistence type="predicted"/>
<evidence type="ECO:0000313" key="1">
    <source>
        <dbReference type="EMBL" id="SNS11127.1"/>
    </source>
</evidence>
<sequence>MPTQIIVGIDGSAHAWRALDWAADHAVRHPAHCPVVVVPIDR</sequence>
<keyword evidence="2" id="KW-1185">Reference proteome</keyword>
<name>A0A239BSZ0_9ACTN</name>
<dbReference type="SUPFAM" id="SSF52402">
    <property type="entry name" value="Adenine nucleotide alpha hydrolases-like"/>
    <property type="match status" value="1"/>
</dbReference>
<evidence type="ECO:0008006" key="3">
    <source>
        <dbReference type="Google" id="ProtNLM"/>
    </source>
</evidence>
<dbReference type="Proteomes" id="UP000198420">
    <property type="component" value="Unassembled WGS sequence"/>
</dbReference>
<organism evidence="1 2">
    <name type="scientific">Actinomadura mexicana</name>
    <dbReference type="NCBI Taxonomy" id="134959"/>
    <lineage>
        <taxon>Bacteria</taxon>
        <taxon>Bacillati</taxon>
        <taxon>Actinomycetota</taxon>
        <taxon>Actinomycetes</taxon>
        <taxon>Streptosporangiales</taxon>
        <taxon>Thermomonosporaceae</taxon>
        <taxon>Actinomadura</taxon>
    </lineage>
</organism>
<dbReference type="AlphaFoldDB" id="A0A239BSZ0"/>
<dbReference type="InterPro" id="IPR014729">
    <property type="entry name" value="Rossmann-like_a/b/a_fold"/>
</dbReference>
<dbReference type="Gene3D" id="3.40.50.620">
    <property type="entry name" value="HUPs"/>
    <property type="match status" value="1"/>
</dbReference>
<reference evidence="2" key="1">
    <citation type="submission" date="2017-06" db="EMBL/GenBank/DDBJ databases">
        <authorList>
            <person name="Varghese N."/>
            <person name="Submissions S."/>
        </authorList>
    </citation>
    <scope>NUCLEOTIDE SEQUENCE [LARGE SCALE GENOMIC DNA]</scope>
    <source>
        <strain evidence="2">DSM 44485</strain>
    </source>
</reference>
<protein>
    <recommendedName>
        <fullName evidence="3">Universal stress protein family protein</fullName>
    </recommendedName>
</protein>
<dbReference type="EMBL" id="FZNP01000011">
    <property type="protein sequence ID" value="SNS11127.1"/>
    <property type="molecule type" value="Genomic_DNA"/>
</dbReference>
<dbReference type="RefSeq" id="WP_281258372.1">
    <property type="nucleotide sequence ID" value="NZ_FZNP01000011.1"/>
</dbReference>
<evidence type="ECO:0000313" key="2">
    <source>
        <dbReference type="Proteomes" id="UP000198420"/>
    </source>
</evidence>